<dbReference type="Gene3D" id="2.60.40.10">
    <property type="entry name" value="Immunoglobulins"/>
    <property type="match status" value="1"/>
</dbReference>
<feature type="domain" description="SLH" evidence="2">
    <location>
        <begin position="430"/>
        <end position="488"/>
    </location>
</feature>
<gene>
    <name evidence="3" type="ORF">ABIC55_002856</name>
</gene>
<name>A0ABV2K9K0_SPOPS</name>
<proteinExistence type="predicted"/>
<organism evidence="3 4">
    <name type="scientific">Sporosarcina psychrophila</name>
    <name type="common">Bacillus psychrophilus</name>
    <dbReference type="NCBI Taxonomy" id="1476"/>
    <lineage>
        <taxon>Bacteria</taxon>
        <taxon>Bacillati</taxon>
        <taxon>Bacillota</taxon>
        <taxon>Bacilli</taxon>
        <taxon>Bacillales</taxon>
        <taxon>Caryophanaceae</taxon>
        <taxon>Sporosarcina</taxon>
    </lineage>
</organism>
<keyword evidence="4" id="KW-1185">Reference proteome</keyword>
<dbReference type="PANTHER" id="PTHR43308">
    <property type="entry name" value="OUTER MEMBRANE PROTEIN ALPHA-RELATED"/>
    <property type="match status" value="1"/>
</dbReference>
<dbReference type="Gene3D" id="3.40.50.1110">
    <property type="entry name" value="SGNH hydrolase"/>
    <property type="match status" value="1"/>
</dbReference>
<feature type="domain" description="Fibronectin type-III" evidence="1">
    <location>
        <begin position="276"/>
        <end position="363"/>
    </location>
</feature>
<dbReference type="InterPro" id="IPR003961">
    <property type="entry name" value="FN3_dom"/>
</dbReference>
<dbReference type="EMBL" id="JBEPME010000004">
    <property type="protein sequence ID" value="MET3657759.1"/>
    <property type="molecule type" value="Genomic_DNA"/>
</dbReference>
<dbReference type="CDD" id="cd00063">
    <property type="entry name" value="FN3"/>
    <property type="match status" value="1"/>
</dbReference>
<protein>
    <submittedName>
        <fullName evidence="3">Lysophospholipase L1-like esterase</fullName>
    </submittedName>
</protein>
<dbReference type="SUPFAM" id="SSF49265">
    <property type="entry name" value="Fibronectin type III"/>
    <property type="match status" value="1"/>
</dbReference>
<dbReference type="Proteomes" id="UP001549104">
    <property type="component" value="Unassembled WGS sequence"/>
</dbReference>
<dbReference type="InterPro" id="IPR013783">
    <property type="entry name" value="Ig-like_fold"/>
</dbReference>
<dbReference type="InterPro" id="IPR036116">
    <property type="entry name" value="FN3_sf"/>
</dbReference>
<dbReference type="SMART" id="SM00060">
    <property type="entry name" value="FN3"/>
    <property type="match status" value="1"/>
</dbReference>
<evidence type="ECO:0000313" key="3">
    <source>
        <dbReference type="EMBL" id="MET3657759.1"/>
    </source>
</evidence>
<dbReference type="SUPFAM" id="SSF52266">
    <property type="entry name" value="SGNH hydrolase"/>
    <property type="match status" value="1"/>
</dbReference>
<evidence type="ECO:0000313" key="4">
    <source>
        <dbReference type="Proteomes" id="UP001549104"/>
    </source>
</evidence>
<dbReference type="Pfam" id="PF00041">
    <property type="entry name" value="fn3"/>
    <property type="match status" value="1"/>
</dbReference>
<evidence type="ECO:0000259" key="1">
    <source>
        <dbReference type="PROSITE" id="PS50853"/>
    </source>
</evidence>
<dbReference type="InterPro" id="IPR013830">
    <property type="entry name" value="SGNH_hydro"/>
</dbReference>
<feature type="domain" description="SLH" evidence="2">
    <location>
        <begin position="491"/>
        <end position="550"/>
    </location>
</feature>
<sequence>MVKSKFKFRMLFVIALMIQMIVVPYRFAAAEIDTSAPSWMLPIDYLAIGDSLAAGVTPNNELGKGYADFLAVSMMEIGALKTYNKGFSYPGYKTTDVLNDIKLNVTKDIQGIGFEEKTAKLQQSIKDAEVITISAGANDILPHFKQDPTTGKAIIDQKMALTTLQQVGTNYKSIMAQINEINPDAQVYVMGYYNPFPYMSEDLQPLLKQLLDMLNKAITTGLVGTQAIFVPTGDVIASDYKTYLPNPGNIHLSEAGYKKVTEQFWANMLPANTWITGGSLVADAPGPNSVKLNWQPASDNVAVTSYEIYSGEEKLATVAGNITTYKVENLTANTTYVFSVMAVDQAGNKSVHNPIISVTVADSSTPTPILFSDIANHGLKNYIEHAAVAGIIGGYPDGTFKPDQNLTRVQAATIIVRALGLKTDEVAPFGDIGNYADKTKADINAAYKYGIIKGNKGNFNPTDLVTRAQLALMIERAYGSITGKAYKASTKAPYSDFGNYNAEVVNAISMLHELDVATGFEGKFMPSSSTTRAQAAKMIVNFISIFKQTN</sequence>
<evidence type="ECO:0000259" key="2">
    <source>
        <dbReference type="PROSITE" id="PS51272"/>
    </source>
</evidence>
<reference evidence="3 4" key="1">
    <citation type="submission" date="2024-06" db="EMBL/GenBank/DDBJ databases">
        <title>Sorghum-associated microbial communities from plants grown in Nebraska, USA.</title>
        <authorList>
            <person name="Schachtman D."/>
        </authorList>
    </citation>
    <scope>NUCLEOTIDE SEQUENCE [LARGE SCALE GENOMIC DNA]</scope>
    <source>
        <strain evidence="3 4">1288</strain>
    </source>
</reference>
<dbReference type="InterPro" id="IPR051465">
    <property type="entry name" value="Cell_Envelope_Struct_Comp"/>
</dbReference>
<dbReference type="PROSITE" id="PS50853">
    <property type="entry name" value="FN3"/>
    <property type="match status" value="1"/>
</dbReference>
<dbReference type="Pfam" id="PF13472">
    <property type="entry name" value="Lipase_GDSL_2"/>
    <property type="match status" value="1"/>
</dbReference>
<dbReference type="RefSeq" id="WP_354313501.1">
    <property type="nucleotide sequence ID" value="NZ_JBEPME010000004.1"/>
</dbReference>
<feature type="domain" description="SLH" evidence="2">
    <location>
        <begin position="366"/>
        <end position="429"/>
    </location>
</feature>
<dbReference type="InterPro" id="IPR001119">
    <property type="entry name" value="SLH_dom"/>
</dbReference>
<dbReference type="PROSITE" id="PS51272">
    <property type="entry name" value="SLH"/>
    <property type="match status" value="3"/>
</dbReference>
<comment type="caution">
    <text evidence="3">The sequence shown here is derived from an EMBL/GenBank/DDBJ whole genome shotgun (WGS) entry which is preliminary data.</text>
</comment>
<dbReference type="InterPro" id="IPR036514">
    <property type="entry name" value="SGNH_hydro_sf"/>
</dbReference>
<accession>A0ABV2K9K0</accession>
<dbReference type="Pfam" id="PF00395">
    <property type="entry name" value="SLH"/>
    <property type="match status" value="3"/>
</dbReference>